<keyword evidence="5 6" id="KW-0408">Iron</keyword>
<dbReference type="PROSITE" id="PS51007">
    <property type="entry name" value="CYTC"/>
    <property type="match status" value="1"/>
</dbReference>
<evidence type="ECO:0000256" key="1">
    <source>
        <dbReference type="ARBA" id="ARBA00022448"/>
    </source>
</evidence>
<evidence type="ECO:0000256" key="3">
    <source>
        <dbReference type="ARBA" id="ARBA00022723"/>
    </source>
</evidence>
<dbReference type="Gene3D" id="1.10.760.10">
    <property type="entry name" value="Cytochrome c-like domain"/>
    <property type="match status" value="1"/>
</dbReference>
<feature type="transmembrane region" description="Helical" evidence="7">
    <location>
        <begin position="196"/>
        <end position="219"/>
    </location>
</feature>
<dbReference type="GO" id="GO:0046872">
    <property type="term" value="F:metal ion binding"/>
    <property type="evidence" value="ECO:0007669"/>
    <property type="project" value="UniProtKB-KW"/>
</dbReference>
<keyword evidence="7" id="KW-0472">Membrane</keyword>
<evidence type="ECO:0000256" key="5">
    <source>
        <dbReference type="ARBA" id="ARBA00023004"/>
    </source>
</evidence>
<sequence>MIYKQFISRVFLLLTVVAFALPAAAQEGGQVNLDEGKTLFRNYCATCHNKNMVDNLTGPALGGVEERWADYPREDLYKWIRQSQAMISEGHPKAVELWAEWKPTVMNNFLNLTDQEIENVLGYIDAVYKGELGPKKPAGDEAGVQAVAEKPNNTPLFIALAVILGILAIVLARIVSNLNYMMQVREGNENARKKSLVETLTSKGLIAFVVFALVVLGGYTTVNNAIMLGRQQGYEPEQPIKFSHATHAGLQKIDCQYCHDGARRSKHSVIPAANTCMNCHRAIKVGSKYGTAELTKIYASIGYDPSTDSYINDYEEMSQGEVEKIYKKWIADTYVKENGSIDSKGEELIEDQWDGIVSSLTNETKPKVQGPIEWVRIHNLPDHAYFNHAQHVTVGQLECQTCHGPVEEMEVVKQHSPLSMGWCINCHRQTEVKFEDNEYYKSYTRYHEEIAKGEREKVTVEDIGGLECQKCHY</sequence>
<dbReference type="OrthoDB" id="9782196at2"/>
<evidence type="ECO:0000256" key="7">
    <source>
        <dbReference type="SAM" id="Phobius"/>
    </source>
</evidence>
<feature type="chain" id="PRO_5022659817" evidence="8">
    <location>
        <begin position="26"/>
        <end position="473"/>
    </location>
</feature>
<feature type="domain" description="Cytochrome c" evidence="9">
    <location>
        <begin position="31"/>
        <end position="128"/>
    </location>
</feature>
<gene>
    <name evidence="10" type="ORF">FRY97_11495</name>
</gene>
<comment type="caution">
    <text evidence="10">The sequence shown here is derived from an EMBL/GenBank/DDBJ whole genome shotgun (WGS) entry which is preliminary data.</text>
</comment>
<evidence type="ECO:0000313" key="11">
    <source>
        <dbReference type="Proteomes" id="UP000321580"/>
    </source>
</evidence>
<feature type="transmembrane region" description="Helical" evidence="7">
    <location>
        <begin position="156"/>
        <end position="175"/>
    </location>
</feature>
<dbReference type="GO" id="GO:0020037">
    <property type="term" value="F:heme binding"/>
    <property type="evidence" value="ECO:0007669"/>
    <property type="project" value="InterPro"/>
</dbReference>
<dbReference type="InterPro" id="IPR020942">
    <property type="entry name" value="Cyt_c_III_dom"/>
</dbReference>
<organism evidence="10 11">
    <name type="scientific">Phaeodactylibacter luteus</name>
    <dbReference type="NCBI Taxonomy" id="1564516"/>
    <lineage>
        <taxon>Bacteria</taxon>
        <taxon>Pseudomonadati</taxon>
        <taxon>Bacteroidota</taxon>
        <taxon>Saprospiria</taxon>
        <taxon>Saprospirales</taxon>
        <taxon>Haliscomenobacteraceae</taxon>
        <taxon>Phaeodactylibacter</taxon>
    </lineage>
</organism>
<evidence type="ECO:0000256" key="6">
    <source>
        <dbReference type="PROSITE-ProRule" id="PRU00433"/>
    </source>
</evidence>
<dbReference type="SUPFAM" id="SSF48695">
    <property type="entry name" value="Multiheme cytochromes"/>
    <property type="match status" value="1"/>
</dbReference>
<evidence type="ECO:0000256" key="4">
    <source>
        <dbReference type="ARBA" id="ARBA00022982"/>
    </source>
</evidence>
<dbReference type="Pfam" id="PF02085">
    <property type="entry name" value="Cytochrom_CIII"/>
    <property type="match status" value="1"/>
</dbReference>
<dbReference type="GO" id="GO:0009055">
    <property type="term" value="F:electron transfer activity"/>
    <property type="evidence" value="ECO:0007669"/>
    <property type="project" value="InterPro"/>
</dbReference>
<feature type="signal peptide" evidence="8">
    <location>
        <begin position="1"/>
        <end position="25"/>
    </location>
</feature>
<keyword evidence="1" id="KW-0813">Transport</keyword>
<dbReference type="InterPro" id="IPR036909">
    <property type="entry name" value="Cyt_c-like_dom_sf"/>
</dbReference>
<keyword evidence="8" id="KW-0732">Signal</keyword>
<dbReference type="EMBL" id="VOOR01000021">
    <property type="protein sequence ID" value="TXB62958.1"/>
    <property type="molecule type" value="Genomic_DNA"/>
</dbReference>
<evidence type="ECO:0000313" key="10">
    <source>
        <dbReference type="EMBL" id="TXB62958.1"/>
    </source>
</evidence>
<accession>A0A5C6RKQ2</accession>
<evidence type="ECO:0000259" key="9">
    <source>
        <dbReference type="PROSITE" id="PS51007"/>
    </source>
</evidence>
<dbReference type="Proteomes" id="UP000321580">
    <property type="component" value="Unassembled WGS sequence"/>
</dbReference>
<dbReference type="Pfam" id="PF00034">
    <property type="entry name" value="Cytochrom_C"/>
    <property type="match status" value="1"/>
</dbReference>
<dbReference type="InterPro" id="IPR009056">
    <property type="entry name" value="Cyt_c-like_dom"/>
</dbReference>
<reference evidence="10 11" key="1">
    <citation type="submission" date="2019-08" db="EMBL/GenBank/DDBJ databases">
        <title>Genome of Phaeodactylibacter luteus.</title>
        <authorList>
            <person name="Bowman J.P."/>
        </authorList>
    </citation>
    <scope>NUCLEOTIDE SEQUENCE [LARGE SCALE GENOMIC DNA]</scope>
    <source>
        <strain evidence="10 11">KCTC 42180</strain>
    </source>
</reference>
<dbReference type="SUPFAM" id="SSF46626">
    <property type="entry name" value="Cytochrome c"/>
    <property type="match status" value="1"/>
</dbReference>
<dbReference type="CDD" id="cd08168">
    <property type="entry name" value="Cytochrom_C3"/>
    <property type="match status" value="2"/>
</dbReference>
<keyword evidence="7" id="KW-0812">Transmembrane</keyword>
<evidence type="ECO:0000256" key="2">
    <source>
        <dbReference type="ARBA" id="ARBA00022617"/>
    </source>
</evidence>
<name>A0A5C6RKQ2_9BACT</name>
<dbReference type="PANTHER" id="PTHR39425:SF1">
    <property type="entry name" value="CYTOCHROME C7-LIKE DOMAIN-CONTAINING PROTEIN"/>
    <property type="match status" value="1"/>
</dbReference>
<evidence type="ECO:0000256" key="8">
    <source>
        <dbReference type="SAM" id="SignalP"/>
    </source>
</evidence>
<keyword evidence="11" id="KW-1185">Reference proteome</keyword>
<dbReference type="InterPro" id="IPR036280">
    <property type="entry name" value="Multihaem_cyt_sf"/>
</dbReference>
<keyword evidence="7" id="KW-1133">Transmembrane helix</keyword>
<keyword evidence="3 6" id="KW-0479">Metal-binding</keyword>
<dbReference type="PANTHER" id="PTHR39425">
    <property type="entry name" value="LIPOPROTEIN CYTOCHROME C"/>
    <property type="match status" value="1"/>
</dbReference>
<dbReference type="RefSeq" id="WP_147167678.1">
    <property type="nucleotide sequence ID" value="NZ_VOOR01000021.1"/>
</dbReference>
<dbReference type="AlphaFoldDB" id="A0A5C6RKQ2"/>
<dbReference type="Gene3D" id="3.90.10.10">
    <property type="entry name" value="Cytochrome C3"/>
    <property type="match status" value="2"/>
</dbReference>
<keyword evidence="2 6" id="KW-0349">Heme</keyword>
<keyword evidence="4" id="KW-0249">Electron transport</keyword>
<protein>
    <submittedName>
        <fullName evidence="10">C-type cytochrome</fullName>
    </submittedName>
</protein>
<proteinExistence type="predicted"/>